<dbReference type="GeneID" id="5854953"/>
<dbReference type="VEuPathDB" id="FungiDB:MGL_2442"/>
<dbReference type="InterPro" id="IPR016167">
    <property type="entry name" value="FAD-bd_PCMH_sub1"/>
</dbReference>
<evidence type="ECO:0000256" key="4">
    <source>
        <dbReference type="ARBA" id="ARBA00022827"/>
    </source>
</evidence>
<dbReference type="PROSITE" id="PS51387">
    <property type="entry name" value="FAD_PCMH"/>
    <property type="match status" value="1"/>
</dbReference>
<keyword evidence="4" id="KW-0274">FAD</keyword>
<dbReference type="Gene3D" id="3.30.465.10">
    <property type="match status" value="1"/>
</dbReference>
<dbReference type="InterPro" id="IPR036318">
    <property type="entry name" value="FAD-bd_PCMH-like_sf"/>
</dbReference>
<keyword evidence="5" id="KW-0560">Oxidoreductase</keyword>
<dbReference type="Proteomes" id="UP000008837">
    <property type="component" value="Unassembled WGS sequence"/>
</dbReference>
<sequence>MISSSVARLSQLSLRRAVSRHHVYATQITIHGIRSYAVKVSRNPDFGTITSPILQQFASVLSTPQTSLISTIPSERKEWNTVEESELDSYNKDWMGKYIGRSKCVIRPKTTNEVAQIMRICYEHRLAVVPQGGNTGLVGGSVPVFDEVVLNLSSLNQIRSFDATSGTLVCDAGCILETLDDFVAKEGYMMPLDLGAKGSCHIGGNVASNAGGLRFLRYGSLHGTVLGLEVVLPNGDILPGLQTLRKDNTGLDLKQLFIGSEGSLGIITGVAIATPKRPTSVNVAMFAVESFEAVKTTYQRVRQHCAEILSAFEFIDQQSFDLVLKNTSRKPRDPFEERYPMYVLIETSGSNQEHDESKLQGLLEDLMESSIISNGVVAQDETQIKALWSLRESVPESLGHYGKVYKYDVSLPMDKMYELVHILQDRVIGSGMMPSANEPGRVKAVCGYGHFGDGNLHINVVAENYAADIENVIEPYIYEKVQEMSGSISAEHGLGVMKPDKIGYTKDPLSVHYMKQIKRLFDPQDIMNPYKAI</sequence>
<dbReference type="PANTHER" id="PTHR43716:SF1">
    <property type="entry name" value="D-2-HYDROXYGLUTARATE DEHYDROGENASE, MITOCHONDRIAL"/>
    <property type="match status" value="1"/>
</dbReference>
<dbReference type="SUPFAM" id="SSF56176">
    <property type="entry name" value="FAD-binding/transporter-associated domain-like"/>
    <property type="match status" value="1"/>
</dbReference>
<dbReference type="InterPro" id="IPR016169">
    <property type="entry name" value="FAD-bd_PCMH_sub2"/>
</dbReference>
<keyword evidence="9" id="KW-1185">Reference proteome</keyword>
<dbReference type="InterPro" id="IPR006094">
    <property type="entry name" value="Oxid_FAD_bind_N"/>
</dbReference>
<dbReference type="FunCoup" id="A8Q3L7">
    <property type="interactions" value="211"/>
</dbReference>
<dbReference type="STRING" id="425265.A8Q3L7"/>
<protein>
    <recommendedName>
        <fullName evidence="7">FAD-binding PCMH-type domain-containing protein</fullName>
    </recommendedName>
</protein>
<organism evidence="8 9">
    <name type="scientific">Malassezia globosa (strain ATCC MYA-4612 / CBS 7966)</name>
    <name type="common">Dandruff-associated fungus</name>
    <dbReference type="NCBI Taxonomy" id="425265"/>
    <lineage>
        <taxon>Eukaryota</taxon>
        <taxon>Fungi</taxon>
        <taxon>Dikarya</taxon>
        <taxon>Basidiomycota</taxon>
        <taxon>Ustilaginomycotina</taxon>
        <taxon>Malasseziomycetes</taxon>
        <taxon>Malasseziales</taxon>
        <taxon>Malasseziaceae</taxon>
        <taxon>Malassezia</taxon>
    </lineage>
</organism>
<feature type="domain" description="FAD-binding PCMH-type" evidence="7">
    <location>
        <begin position="98"/>
        <end position="277"/>
    </location>
</feature>
<dbReference type="InterPro" id="IPR016166">
    <property type="entry name" value="FAD-bd_PCMH"/>
</dbReference>
<dbReference type="Pfam" id="PF01565">
    <property type="entry name" value="FAD_binding_4"/>
    <property type="match status" value="1"/>
</dbReference>
<dbReference type="AlphaFoldDB" id="A8Q3L7"/>
<dbReference type="InterPro" id="IPR051264">
    <property type="entry name" value="FAD-oxidored/transferase_4"/>
</dbReference>
<dbReference type="InterPro" id="IPR016171">
    <property type="entry name" value="Vanillyl_alc_oxidase_C-sub2"/>
</dbReference>
<dbReference type="Gene3D" id="3.30.43.10">
    <property type="entry name" value="Uridine Diphospho-n-acetylenolpyruvylglucosamine Reductase, domain 2"/>
    <property type="match status" value="1"/>
</dbReference>
<dbReference type="Gene3D" id="3.30.70.2190">
    <property type="match status" value="1"/>
</dbReference>
<dbReference type="InterPro" id="IPR004113">
    <property type="entry name" value="FAD-bd_oxidored_4_C"/>
</dbReference>
<dbReference type="SUPFAM" id="SSF55103">
    <property type="entry name" value="FAD-linked oxidases, C-terminal domain"/>
    <property type="match status" value="1"/>
</dbReference>
<dbReference type="Pfam" id="PF02913">
    <property type="entry name" value="FAD-oxidase_C"/>
    <property type="match status" value="1"/>
</dbReference>
<comment type="cofactor">
    <cofactor evidence="1">
        <name>FAD</name>
        <dbReference type="ChEBI" id="CHEBI:57692"/>
    </cofactor>
</comment>
<evidence type="ECO:0000256" key="3">
    <source>
        <dbReference type="ARBA" id="ARBA00022630"/>
    </source>
</evidence>
<dbReference type="GO" id="GO:0071949">
    <property type="term" value="F:FAD binding"/>
    <property type="evidence" value="ECO:0007669"/>
    <property type="project" value="InterPro"/>
</dbReference>
<dbReference type="InterPro" id="IPR016164">
    <property type="entry name" value="FAD-linked_Oxase-like_C"/>
</dbReference>
<dbReference type="GO" id="GO:0005739">
    <property type="term" value="C:mitochondrion"/>
    <property type="evidence" value="ECO:0007669"/>
    <property type="project" value="TreeGrafter"/>
</dbReference>
<accession>A8Q3L7</accession>
<proteinExistence type="inferred from homology"/>
<comment type="catalytic activity">
    <reaction evidence="6">
        <text>(R)-lactate + 2 Fe(III)-[cytochrome c] = 2 Fe(II)-[cytochrome c] + pyruvate + 2 H(+)</text>
        <dbReference type="Rhea" id="RHEA:13521"/>
        <dbReference type="Rhea" id="RHEA-COMP:10350"/>
        <dbReference type="Rhea" id="RHEA-COMP:14399"/>
        <dbReference type="ChEBI" id="CHEBI:15361"/>
        <dbReference type="ChEBI" id="CHEBI:15378"/>
        <dbReference type="ChEBI" id="CHEBI:16004"/>
        <dbReference type="ChEBI" id="CHEBI:29033"/>
        <dbReference type="ChEBI" id="CHEBI:29034"/>
        <dbReference type="EC" id="1.1.2.4"/>
    </reaction>
</comment>
<dbReference type="InParanoid" id="A8Q3L7"/>
<reference evidence="8 9" key="1">
    <citation type="journal article" date="2007" name="Proc. Natl. Acad. Sci. U.S.A.">
        <title>Dandruff-associated Malassezia genomes reveal convergent and divergent virulence traits shared with plant and human fungal pathogens.</title>
        <authorList>
            <person name="Xu J."/>
            <person name="Saunders C.W."/>
            <person name="Hu P."/>
            <person name="Grant R.A."/>
            <person name="Boekhout T."/>
            <person name="Kuramae E.E."/>
            <person name="Kronstad J.W."/>
            <person name="Deangelis Y.M."/>
            <person name="Reeder N.L."/>
            <person name="Johnstone K.R."/>
            <person name="Leland M."/>
            <person name="Fieno A.M."/>
            <person name="Begley W.M."/>
            <person name="Sun Y."/>
            <person name="Lacey M.P."/>
            <person name="Chaudhary T."/>
            <person name="Keough T."/>
            <person name="Chu L."/>
            <person name="Sears R."/>
            <person name="Yuan B."/>
            <person name="Dawson T.L.Jr."/>
        </authorList>
    </citation>
    <scope>NUCLEOTIDE SEQUENCE [LARGE SCALE GENOMIC DNA]</scope>
    <source>
        <strain evidence="9">ATCC MYA-4612 / CBS 7966</strain>
    </source>
</reference>
<evidence type="ECO:0000313" key="9">
    <source>
        <dbReference type="Proteomes" id="UP000008837"/>
    </source>
</evidence>
<dbReference type="FunFam" id="3.30.70.2190:FF:000001">
    <property type="entry name" value="D-2-hydroxyglutarate dehydrogenase mitochondrial"/>
    <property type="match status" value="1"/>
</dbReference>
<gene>
    <name evidence="8" type="ORF">MGL_2442</name>
</gene>
<dbReference type="FunFam" id="3.30.70.2740:FF:000002">
    <property type="entry name" value="D-2-hydroxyglutarate dehydrogenase mitochondrial"/>
    <property type="match status" value="1"/>
</dbReference>
<dbReference type="KEGG" id="mgl:MGL_2442"/>
<evidence type="ECO:0000256" key="2">
    <source>
        <dbReference type="ARBA" id="ARBA00008000"/>
    </source>
</evidence>
<dbReference type="PANTHER" id="PTHR43716">
    <property type="entry name" value="D-2-HYDROXYGLUTARATE DEHYDROGENASE, MITOCHONDRIAL"/>
    <property type="match status" value="1"/>
</dbReference>
<dbReference type="FunFam" id="3.30.465.10:FF:000053">
    <property type="entry name" value="D-lactate dehydrogenase (Cytochrome), putative"/>
    <property type="match status" value="1"/>
</dbReference>
<comment type="similarity">
    <text evidence="2">Belongs to the FAD-binding oxidoreductase/transferase type 4 family.</text>
</comment>
<dbReference type="OMA" id="YNEDWMR"/>
<dbReference type="EMBL" id="AAYY01000008">
    <property type="protein sequence ID" value="EDP43432.1"/>
    <property type="molecule type" value="Genomic_DNA"/>
</dbReference>
<dbReference type="FunFam" id="3.30.43.10:FF:000011">
    <property type="entry name" value="D-lactate dehydrogenase (Cytochrome)"/>
    <property type="match status" value="1"/>
</dbReference>
<dbReference type="Gene3D" id="3.30.70.2740">
    <property type="match status" value="1"/>
</dbReference>
<evidence type="ECO:0000313" key="8">
    <source>
        <dbReference type="EMBL" id="EDP43432.1"/>
    </source>
</evidence>
<dbReference type="Gene3D" id="1.10.45.10">
    <property type="entry name" value="Vanillyl-alcohol Oxidase, Chain A, domain 4"/>
    <property type="match status" value="1"/>
</dbReference>
<evidence type="ECO:0000256" key="6">
    <source>
        <dbReference type="ARBA" id="ARBA00051436"/>
    </source>
</evidence>
<dbReference type="OrthoDB" id="5332616at2759"/>
<dbReference type="GO" id="GO:0004458">
    <property type="term" value="F:D-lactate dehydrogenase (cytochrome) activity"/>
    <property type="evidence" value="ECO:0007669"/>
    <property type="project" value="UniProtKB-EC"/>
</dbReference>
<comment type="caution">
    <text evidence="8">The sequence shown here is derived from an EMBL/GenBank/DDBJ whole genome shotgun (WGS) entry which is preliminary data.</text>
</comment>
<evidence type="ECO:0000259" key="7">
    <source>
        <dbReference type="PROSITE" id="PS51387"/>
    </source>
</evidence>
<evidence type="ECO:0000256" key="5">
    <source>
        <dbReference type="ARBA" id="ARBA00023002"/>
    </source>
</evidence>
<evidence type="ECO:0000256" key="1">
    <source>
        <dbReference type="ARBA" id="ARBA00001974"/>
    </source>
</evidence>
<dbReference type="FunFam" id="1.10.45.10:FF:000001">
    <property type="entry name" value="D-lactate dehydrogenase mitochondrial"/>
    <property type="match status" value="1"/>
</dbReference>
<name>A8Q3L7_MALGO</name>
<keyword evidence="3" id="KW-0285">Flavoprotein</keyword>
<dbReference type="RefSeq" id="XP_001730646.1">
    <property type="nucleotide sequence ID" value="XM_001730594.1"/>
</dbReference>